<evidence type="ECO:0000313" key="2">
    <source>
        <dbReference type="EMBL" id="EME26538.1"/>
    </source>
</evidence>
<sequence>MGAIRHLRNNLMMLSFGFYCVTCCVKSWNTRSLSIRNKCFYFPKKSFRVSSRKTYPFWETKRPLIMVTDSSQIAPDRNETLLGIFYFSKPEELPCLVQEHLDELDEDFYAFLQFKIDSASDVEERVALKVLKDSLTEIIQGLGKEALEQLVSQGPSASDSNVDKVNSTRTSYDAASYDALIDSLLNREDMKTGVQAEYDKLDGYFLERLEWRIRQASGDTFDKLVLLDNIIQEVVQDRMKLAGKRLSDALQCGSPDIIERKFEEMNRRGEIDSALLLLLSANIEEARKHNSIQAVKVLERLQNKVAQLKDESTSPEVAVVRQLLRTESEEARREILKKAFSVGPAIYMADGSVAPSKSKINGKKFVQVLKKLKEEFGNIDSTFLQKLDTIAEESEQVVMEIFNMTQVDKDAMQEDAFYQQRVSVWELAEWEERYEQQGKRPPWQKWFT</sequence>
<feature type="signal peptide" evidence="1">
    <location>
        <begin position="1"/>
        <end position="27"/>
    </location>
</feature>
<dbReference type="Proteomes" id="UP000030680">
    <property type="component" value="Unassembled WGS sequence"/>
</dbReference>
<keyword evidence="1" id="KW-0732">Signal</keyword>
<reference evidence="3" key="1">
    <citation type="journal article" date="2013" name="Science">
        <title>Gene transfer from bacteria and archaea facilitated evolution of an extremophilic eukaryote.</title>
        <authorList>
            <person name="Schonknecht G."/>
            <person name="Chen W.H."/>
            <person name="Ternes C.M."/>
            <person name="Barbier G.G."/>
            <person name="Shrestha R.P."/>
            <person name="Stanke M."/>
            <person name="Brautigam A."/>
            <person name="Baker B.J."/>
            <person name="Banfield J.F."/>
            <person name="Garavito R.M."/>
            <person name="Carr K."/>
            <person name="Wilkerson C."/>
            <person name="Rensing S.A."/>
            <person name="Gagneul D."/>
            <person name="Dickenson N.E."/>
            <person name="Oesterhelt C."/>
            <person name="Lercher M.J."/>
            <person name="Weber A.P."/>
        </authorList>
    </citation>
    <scope>NUCLEOTIDE SEQUENCE [LARGE SCALE GENOMIC DNA]</scope>
    <source>
        <strain evidence="3">074W</strain>
    </source>
</reference>
<organism evidence="2 3">
    <name type="scientific">Galdieria sulphuraria</name>
    <name type="common">Red alga</name>
    <dbReference type="NCBI Taxonomy" id="130081"/>
    <lineage>
        <taxon>Eukaryota</taxon>
        <taxon>Rhodophyta</taxon>
        <taxon>Bangiophyceae</taxon>
        <taxon>Galdieriales</taxon>
        <taxon>Galdieriaceae</taxon>
        <taxon>Galdieria</taxon>
    </lineage>
</organism>
<dbReference type="EMBL" id="KB454547">
    <property type="protein sequence ID" value="EME26538.1"/>
    <property type="molecule type" value="Genomic_DNA"/>
</dbReference>
<feature type="chain" id="PRO_5004029649" evidence="1">
    <location>
        <begin position="28"/>
        <end position="448"/>
    </location>
</feature>
<accession>M2XS91</accession>
<dbReference type="GeneID" id="17085506"/>
<name>M2XS91_GALSU</name>
<protein>
    <submittedName>
        <fullName evidence="2">Uncharacterized protein</fullName>
    </submittedName>
</protein>
<dbReference type="OrthoDB" id="38728at2759"/>
<dbReference type="RefSeq" id="XP_005703058.1">
    <property type="nucleotide sequence ID" value="XM_005703001.1"/>
</dbReference>
<dbReference type="Gramene" id="EME26538">
    <property type="protein sequence ID" value="EME26538"/>
    <property type="gene ID" value="Gasu_58610"/>
</dbReference>
<proteinExistence type="predicted"/>
<evidence type="ECO:0000256" key="1">
    <source>
        <dbReference type="SAM" id="SignalP"/>
    </source>
</evidence>
<keyword evidence="3" id="KW-1185">Reference proteome</keyword>
<dbReference type="KEGG" id="gsl:Gasu_58610"/>
<gene>
    <name evidence="2" type="ORF">Gasu_58610</name>
</gene>
<dbReference type="AlphaFoldDB" id="M2XS91"/>
<evidence type="ECO:0000313" key="3">
    <source>
        <dbReference type="Proteomes" id="UP000030680"/>
    </source>
</evidence>
<dbReference type="eggNOG" id="ENOG502RZUJ">
    <property type="taxonomic scope" value="Eukaryota"/>
</dbReference>